<evidence type="ECO:0000313" key="2">
    <source>
        <dbReference type="EMBL" id="MCH96851.1"/>
    </source>
</evidence>
<evidence type="ECO:0000313" key="3">
    <source>
        <dbReference type="Proteomes" id="UP000265520"/>
    </source>
</evidence>
<dbReference type="EMBL" id="LXQA010033430">
    <property type="protein sequence ID" value="MCH96851.1"/>
    <property type="molecule type" value="Genomic_DNA"/>
</dbReference>
<keyword evidence="3" id="KW-1185">Reference proteome</keyword>
<dbReference type="Proteomes" id="UP000265520">
    <property type="component" value="Unassembled WGS sequence"/>
</dbReference>
<protein>
    <submittedName>
        <fullName evidence="2">Uncharacterized protein</fullName>
    </submittedName>
</protein>
<dbReference type="AlphaFoldDB" id="A0A392NBL0"/>
<feature type="compositionally biased region" description="Basic and acidic residues" evidence="1">
    <location>
        <begin position="157"/>
        <end position="177"/>
    </location>
</feature>
<sequence>MVDNLIVKDGKLMGQEEGAAALRKQQQLARNLYSRNSQYFSSKSAANKSVASETTQHAEQVYEAVTRTLPTVKDARKISSHSVSSAGEIMCCSSINSSDIRNCNKKFLKSYDREVVSKFWRGALELGVEVTSNIRQDNQEAGAMGEMEEECLQEIQDNEKRDSEERIRREQRQHLHK</sequence>
<evidence type="ECO:0000256" key="1">
    <source>
        <dbReference type="SAM" id="MobiDB-lite"/>
    </source>
</evidence>
<name>A0A392NBL0_9FABA</name>
<organism evidence="2 3">
    <name type="scientific">Trifolium medium</name>
    <dbReference type="NCBI Taxonomy" id="97028"/>
    <lineage>
        <taxon>Eukaryota</taxon>
        <taxon>Viridiplantae</taxon>
        <taxon>Streptophyta</taxon>
        <taxon>Embryophyta</taxon>
        <taxon>Tracheophyta</taxon>
        <taxon>Spermatophyta</taxon>
        <taxon>Magnoliopsida</taxon>
        <taxon>eudicotyledons</taxon>
        <taxon>Gunneridae</taxon>
        <taxon>Pentapetalae</taxon>
        <taxon>rosids</taxon>
        <taxon>fabids</taxon>
        <taxon>Fabales</taxon>
        <taxon>Fabaceae</taxon>
        <taxon>Papilionoideae</taxon>
        <taxon>50 kb inversion clade</taxon>
        <taxon>NPAAA clade</taxon>
        <taxon>Hologalegina</taxon>
        <taxon>IRL clade</taxon>
        <taxon>Trifolieae</taxon>
        <taxon>Trifolium</taxon>
    </lineage>
</organism>
<proteinExistence type="predicted"/>
<accession>A0A392NBL0</accession>
<reference evidence="2 3" key="1">
    <citation type="journal article" date="2018" name="Front. Plant Sci.">
        <title>Red Clover (Trifolium pratense) and Zigzag Clover (T. medium) - A Picture of Genomic Similarities and Differences.</title>
        <authorList>
            <person name="Dluhosova J."/>
            <person name="Istvanek J."/>
            <person name="Nedelnik J."/>
            <person name="Repkova J."/>
        </authorList>
    </citation>
    <scope>NUCLEOTIDE SEQUENCE [LARGE SCALE GENOMIC DNA]</scope>
    <source>
        <strain evidence="3">cv. 10/8</strain>
        <tissue evidence="2">Leaf</tissue>
    </source>
</reference>
<feature type="region of interest" description="Disordered" evidence="1">
    <location>
        <begin position="143"/>
        <end position="177"/>
    </location>
</feature>
<comment type="caution">
    <text evidence="2">The sequence shown here is derived from an EMBL/GenBank/DDBJ whole genome shotgun (WGS) entry which is preliminary data.</text>
</comment>